<reference evidence="1 2" key="1">
    <citation type="journal article" date="2023" name="Int. J. Mol. Sci.">
        <title>De Novo Assembly and Annotation of 11 Diverse Shrub Willow (Salix) Genomes Reveals Novel Gene Organization in Sex-Linked Regions.</title>
        <authorList>
            <person name="Hyden B."/>
            <person name="Feng K."/>
            <person name="Yates T.B."/>
            <person name="Jawdy S."/>
            <person name="Cereghino C."/>
            <person name="Smart L.B."/>
            <person name="Muchero W."/>
        </authorList>
    </citation>
    <scope>NUCLEOTIDE SEQUENCE [LARGE SCALE GENOMIC DNA]</scope>
    <source>
        <tissue evidence="1">Shoot tip</tissue>
    </source>
</reference>
<dbReference type="InterPro" id="IPR038928">
    <property type="entry name" value="LAZY1"/>
</dbReference>
<name>A0AAD6KCS4_9ROSI</name>
<gene>
    <name evidence="1" type="ORF">OIU84_028310</name>
</gene>
<dbReference type="Proteomes" id="UP001162972">
    <property type="component" value="Chromosome 17"/>
</dbReference>
<dbReference type="PANTHER" id="PTHR34959">
    <property type="entry name" value="PROTEIN LAZY 1"/>
    <property type="match status" value="1"/>
</dbReference>
<dbReference type="GO" id="GO:2000012">
    <property type="term" value="P:regulation of auxin polar transport"/>
    <property type="evidence" value="ECO:0007669"/>
    <property type="project" value="InterPro"/>
</dbReference>
<dbReference type="PANTHER" id="PTHR34959:SF4">
    <property type="entry name" value="PROTEIN LAZY 1"/>
    <property type="match status" value="1"/>
</dbReference>
<keyword evidence="2" id="KW-1185">Reference proteome</keyword>
<proteinExistence type="predicted"/>
<evidence type="ECO:0000313" key="1">
    <source>
        <dbReference type="EMBL" id="KAJ6420903.1"/>
    </source>
</evidence>
<accession>A0AAD6KCS4</accession>
<comment type="caution">
    <text evidence="1">The sequence shown here is derived from an EMBL/GenBank/DDBJ whole genome shotgun (WGS) entry which is preliminary data.</text>
</comment>
<evidence type="ECO:0000313" key="2">
    <source>
        <dbReference type="Proteomes" id="UP001162972"/>
    </source>
</evidence>
<dbReference type="EMBL" id="JAPFFJ010000008">
    <property type="protein sequence ID" value="KAJ6420903.1"/>
    <property type="molecule type" value="Genomic_DNA"/>
</dbReference>
<dbReference type="AlphaFoldDB" id="A0AAD6KCS4"/>
<organism evidence="1 2">
    <name type="scientific">Salix udensis</name>
    <dbReference type="NCBI Taxonomy" id="889485"/>
    <lineage>
        <taxon>Eukaryota</taxon>
        <taxon>Viridiplantae</taxon>
        <taxon>Streptophyta</taxon>
        <taxon>Embryophyta</taxon>
        <taxon>Tracheophyta</taxon>
        <taxon>Spermatophyta</taxon>
        <taxon>Magnoliopsida</taxon>
        <taxon>eudicotyledons</taxon>
        <taxon>Gunneridae</taxon>
        <taxon>Pentapetalae</taxon>
        <taxon>rosids</taxon>
        <taxon>fabids</taxon>
        <taxon>Malpighiales</taxon>
        <taxon>Salicaceae</taxon>
        <taxon>Saliceae</taxon>
        <taxon>Salix</taxon>
    </lineage>
</organism>
<protein>
    <submittedName>
        <fullName evidence="1">Uncharacterized protein</fullName>
    </submittedName>
</protein>
<dbReference type="GO" id="GO:0009630">
    <property type="term" value="P:gravitropism"/>
    <property type="evidence" value="ECO:0007669"/>
    <property type="project" value="InterPro"/>
</dbReference>
<sequence>MLHRKVHPQNPLAEKEFMMSHSDKTMNTLNKGGYNADLMHQVKDKRKFLPGSKSMDGAKCHKNNLKLPHYGHNCSNSRADGKYWIKTNVDCKY</sequence>